<keyword evidence="3" id="KW-1185">Reference proteome</keyword>
<accession>A0A8H3ENN9</accession>
<dbReference type="Proteomes" id="UP000664534">
    <property type="component" value="Unassembled WGS sequence"/>
</dbReference>
<dbReference type="AlphaFoldDB" id="A0A8H3ENN9"/>
<dbReference type="Pfam" id="PF00651">
    <property type="entry name" value="BTB"/>
    <property type="match status" value="1"/>
</dbReference>
<evidence type="ECO:0000313" key="2">
    <source>
        <dbReference type="EMBL" id="CAF9909829.1"/>
    </source>
</evidence>
<dbReference type="Gene3D" id="3.30.710.10">
    <property type="entry name" value="Potassium Channel Kv1.1, Chain A"/>
    <property type="match status" value="1"/>
</dbReference>
<dbReference type="EMBL" id="CAJPDT010000006">
    <property type="protein sequence ID" value="CAF9909829.1"/>
    <property type="molecule type" value="Genomic_DNA"/>
</dbReference>
<dbReference type="InterPro" id="IPR011333">
    <property type="entry name" value="SKP1/BTB/POZ_sf"/>
</dbReference>
<evidence type="ECO:0000259" key="1">
    <source>
        <dbReference type="PROSITE" id="PS50097"/>
    </source>
</evidence>
<feature type="domain" description="BTB" evidence="1">
    <location>
        <begin position="23"/>
        <end position="83"/>
    </location>
</feature>
<dbReference type="CDD" id="cd18186">
    <property type="entry name" value="BTB_POZ_ZBTB_KLHL-like"/>
    <property type="match status" value="1"/>
</dbReference>
<evidence type="ECO:0000313" key="3">
    <source>
        <dbReference type="Proteomes" id="UP000664534"/>
    </source>
</evidence>
<name>A0A8H3ENN9_9LECA</name>
<comment type="caution">
    <text evidence="2">The sequence shown here is derived from an EMBL/GenBank/DDBJ whole genome shotgun (WGS) entry which is preliminary data.</text>
</comment>
<dbReference type="PANTHER" id="PTHR47843">
    <property type="entry name" value="BTB DOMAIN-CONTAINING PROTEIN-RELATED"/>
    <property type="match status" value="1"/>
</dbReference>
<dbReference type="PROSITE" id="PS50097">
    <property type="entry name" value="BTB"/>
    <property type="match status" value="1"/>
</dbReference>
<dbReference type="SUPFAM" id="SSF54695">
    <property type="entry name" value="POZ domain"/>
    <property type="match status" value="1"/>
</dbReference>
<dbReference type="OrthoDB" id="6359816at2759"/>
<proteinExistence type="predicted"/>
<dbReference type="PANTHER" id="PTHR47843:SF5">
    <property type="entry name" value="BTB_POZ DOMAIN PROTEIN"/>
    <property type="match status" value="1"/>
</dbReference>
<reference evidence="2" key="1">
    <citation type="submission" date="2021-03" db="EMBL/GenBank/DDBJ databases">
        <authorList>
            <person name="Tagirdzhanova G."/>
        </authorList>
    </citation>
    <scope>NUCLEOTIDE SEQUENCE</scope>
</reference>
<dbReference type="InterPro" id="IPR000210">
    <property type="entry name" value="BTB/POZ_dom"/>
</dbReference>
<sequence>MADSHHRGLTRSVSGILESSKYSDLTVRCGADEFKLHRAIVCPRSEFFAAACDGPFQEVETSTIVLKEDDPPTARRMFTYLYTLAYDDEGDAASAQHYMANETNVVTSQALTTNVTPVSAEELLRHAKMMNNVVVYAIAQKYDIDELKELATAKFRELLWLKAPGHGLPDIIDAVFQTTSLTDSGLRDVSVEFCTHYSTNIIADDHLCGIIKDHGELGLEVLRGVDKHAKEKCQQKDLLHGKLVTLKGELAKMIKEAAAFTIPTAAASDYYENLNAHNSLAALRLHLRTAHDNAVV</sequence>
<gene>
    <name evidence="2" type="ORF">IMSHALPRED_008480</name>
</gene>
<protein>
    <recommendedName>
        <fullName evidence="1">BTB domain-containing protein</fullName>
    </recommendedName>
</protein>
<organism evidence="2 3">
    <name type="scientific">Imshaugia aleurites</name>
    <dbReference type="NCBI Taxonomy" id="172621"/>
    <lineage>
        <taxon>Eukaryota</taxon>
        <taxon>Fungi</taxon>
        <taxon>Dikarya</taxon>
        <taxon>Ascomycota</taxon>
        <taxon>Pezizomycotina</taxon>
        <taxon>Lecanoromycetes</taxon>
        <taxon>OSLEUM clade</taxon>
        <taxon>Lecanoromycetidae</taxon>
        <taxon>Lecanorales</taxon>
        <taxon>Lecanorineae</taxon>
        <taxon>Parmeliaceae</taxon>
        <taxon>Imshaugia</taxon>
    </lineage>
</organism>